<dbReference type="NCBIfam" id="NF047360">
    <property type="entry name" value="tail_chap_PVL"/>
    <property type="match status" value="1"/>
</dbReference>
<evidence type="ECO:0000313" key="2">
    <source>
        <dbReference type="Proteomes" id="UP001549019"/>
    </source>
</evidence>
<gene>
    <name evidence="1" type="ORF">ABHD89_000150</name>
</gene>
<accession>A0ABV2E5R3</accession>
<evidence type="ECO:0000313" key="1">
    <source>
        <dbReference type="EMBL" id="MET3109762.1"/>
    </source>
</evidence>
<comment type="caution">
    <text evidence="1">The sequence shown here is derived from an EMBL/GenBank/DDBJ whole genome shotgun (WGS) entry which is preliminary data.</text>
</comment>
<dbReference type="Proteomes" id="UP001549019">
    <property type="component" value="Unassembled WGS sequence"/>
</dbReference>
<dbReference type="RefSeq" id="WP_230820898.1">
    <property type="nucleotide sequence ID" value="NZ_JAJNCU010000001.1"/>
</dbReference>
<name>A0ABV2E5R3_9STAP</name>
<organism evidence="1 2">
    <name type="scientific">Salinicoccus halitifaciens</name>
    <dbReference type="NCBI Taxonomy" id="1073415"/>
    <lineage>
        <taxon>Bacteria</taxon>
        <taxon>Bacillati</taxon>
        <taxon>Bacillota</taxon>
        <taxon>Bacilli</taxon>
        <taxon>Bacillales</taxon>
        <taxon>Staphylococcaceae</taxon>
        <taxon>Salinicoccus</taxon>
    </lineage>
</organism>
<evidence type="ECO:0008006" key="3">
    <source>
        <dbReference type="Google" id="ProtNLM"/>
    </source>
</evidence>
<dbReference type="Pfam" id="PF23857">
    <property type="entry name" value="Phage_TAC_19"/>
    <property type="match status" value="1"/>
</dbReference>
<sequence>MAKQTHRKITLLIDGKEKTFYSKFASARNVFKAQDMFKRMEQEPDKEMEIIDEILDFIAKDIYHSEFTKDDILDGIDAADFMEELQTQLIMVMTRDVDSVKKQAFLSQK</sequence>
<dbReference type="InterPro" id="IPR057006">
    <property type="entry name" value="Phage_TAC_19"/>
</dbReference>
<protein>
    <recommendedName>
        <fullName evidence="3">Phage protein</fullName>
    </recommendedName>
</protein>
<reference evidence="1 2" key="1">
    <citation type="submission" date="2024-05" db="EMBL/GenBank/DDBJ databases">
        <title>Genomic Encyclopedia of Type Strains, Phase IV (KMG-IV): sequencing the most valuable type-strain genomes for metagenomic binning, comparative biology and taxonomic classification.</title>
        <authorList>
            <person name="Goeker M."/>
        </authorList>
    </citation>
    <scope>NUCLEOTIDE SEQUENCE [LARGE SCALE GENOMIC DNA]</scope>
    <source>
        <strain evidence="1 2">DSM 25286</strain>
    </source>
</reference>
<dbReference type="EMBL" id="JBDZDV010000001">
    <property type="protein sequence ID" value="MET3109762.1"/>
    <property type="molecule type" value="Genomic_DNA"/>
</dbReference>
<keyword evidence="2" id="KW-1185">Reference proteome</keyword>
<proteinExistence type="predicted"/>